<evidence type="ECO:0000313" key="1">
    <source>
        <dbReference type="EMBL" id="MBB5494801.1"/>
    </source>
</evidence>
<gene>
    <name evidence="1" type="ORF">HNR07_005938</name>
</gene>
<comment type="caution">
    <text evidence="1">The sequence shown here is derived from an EMBL/GenBank/DDBJ whole genome shotgun (WGS) entry which is preliminary data.</text>
</comment>
<dbReference type="Proteomes" id="UP000579647">
    <property type="component" value="Unassembled WGS sequence"/>
</dbReference>
<name>A0A840WP67_9ACTN</name>
<proteinExistence type="predicted"/>
<evidence type="ECO:0000313" key="2">
    <source>
        <dbReference type="Proteomes" id="UP000579647"/>
    </source>
</evidence>
<dbReference type="AlphaFoldDB" id="A0A840WP67"/>
<sequence length="75" mass="7981">MPTREALDVLETPTGEFTLLPQPGQEDPFDLGLHTRALAATGFTWSMTNDGCNPTCQSACSPSCTDEGNSEESDS</sequence>
<dbReference type="RefSeq" id="WP_184368813.1">
    <property type="nucleotide sequence ID" value="NZ_BAAAKM010000063.1"/>
</dbReference>
<dbReference type="EMBL" id="JACHDO010000001">
    <property type="protein sequence ID" value="MBB5494801.1"/>
    <property type="molecule type" value="Genomic_DNA"/>
</dbReference>
<organism evidence="1 2">
    <name type="scientific">Nocardiopsis metallicus</name>
    <dbReference type="NCBI Taxonomy" id="179819"/>
    <lineage>
        <taxon>Bacteria</taxon>
        <taxon>Bacillati</taxon>
        <taxon>Actinomycetota</taxon>
        <taxon>Actinomycetes</taxon>
        <taxon>Streptosporangiales</taxon>
        <taxon>Nocardiopsidaceae</taxon>
        <taxon>Nocardiopsis</taxon>
    </lineage>
</organism>
<evidence type="ECO:0008006" key="3">
    <source>
        <dbReference type="Google" id="ProtNLM"/>
    </source>
</evidence>
<reference evidence="1 2" key="1">
    <citation type="submission" date="2020-08" db="EMBL/GenBank/DDBJ databases">
        <title>Sequencing the genomes of 1000 actinobacteria strains.</title>
        <authorList>
            <person name="Klenk H.-P."/>
        </authorList>
    </citation>
    <scope>NUCLEOTIDE SEQUENCE [LARGE SCALE GENOMIC DNA]</scope>
    <source>
        <strain evidence="1 2">DSM 44598</strain>
    </source>
</reference>
<keyword evidence="2" id="KW-1185">Reference proteome</keyword>
<accession>A0A840WP67</accession>
<protein>
    <recommendedName>
        <fullName evidence="3">FxLD family lantipeptide</fullName>
    </recommendedName>
</protein>